<gene>
    <name evidence="3" type="ORF">EBM89_19485</name>
</gene>
<reference evidence="3 4" key="1">
    <citation type="submission" date="2018-10" db="EMBL/GenBank/DDBJ databases">
        <title>Isolation, diversity and antifungal activity of actinobacteria from wheat.</title>
        <authorList>
            <person name="Han C."/>
        </authorList>
    </citation>
    <scope>NUCLEOTIDE SEQUENCE [LARGE SCALE GENOMIC DNA]</scope>
    <source>
        <strain evidence="3 4">NEAU-YY56</strain>
    </source>
</reference>
<feature type="region of interest" description="Disordered" evidence="1">
    <location>
        <begin position="1"/>
        <end position="46"/>
    </location>
</feature>
<accession>A0A3M2ISV0</accession>
<comment type="caution">
    <text evidence="3">The sequence shown here is derived from an EMBL/GenBank/DDBJ whole genome shotgun (WGS) entry which is preliminary data.</text>
</comment>
<feature type="compositionally biased region" description="Low complexity" evidence="1">
    <location>
        <begin position="1"/>
        <end position="17"/>
    </location>
</feature>
<sequence>PGPVAAVPAAPAAQPPTAAQPPIPTTGDDGGSGDGDDPDALGAPDRRRRWPLVVGIVAAVLVVGGAGTAYVLTRDDAGPAAAPPDVVLPSPTASVEPVARPATTAFASALPATVLQYALTASADDAEWLAQGAVEAYTETYGDGGDAEVTVRAGQWATPEEADAVLAGLVAGLPAVPEPTADATASPSAAPGPSVLSTGEVLVDGAATGTVTVLDAGDGSGVAVWRNGTTVFHVVGPAADIANLYAAYPL</sequence>
<organism evidence="3 4">
    <name type="scientific">Cellulomonas triticagri</name>
    <dbReference type="NCBI Taxonomy" id="2483352"/>
    <lineage>
        <taxon>Bacteria</taxon>
        <taxon>Bacillati</taxon>
        <taxon>Actinomycetota</taxon>
        <taxon>Actinomycetes</taxon>
        <taxon>Micrococcales</taxon>
        <taxon>Cellulomonadaceae</taxon>
        <taxon>Cellulomonas</taxon>
    </lineage>
</organism>
<name>A0A3M2ISV0_9CELL</name>
<evidence type="ECO:0000256" key="1">
    <source>
        <dbReference type="SAM" id="MobiDB-lite"/>
    </source>
</evidence>
<keyword evidence="2" id="KW-0472">Membrane</keyword>
<evidence type="ECO:0000313" key="4">
    <source>
        <dbReference type="Proteomes" id="UP000269289"/>
    </source>
</evidence>
<dbReference type="EMBL" id="RFFI01000181">
    <property type="protein sequence ID" value="RMI03454.1"/>
    <property type="molecule type" value="Genomic_DNA"/>
</dbReference>
<evidence type="ECO:0000313" key="3">
    <source>
        <dbReference type="EMBL" id="RMI03454.1"/>
    </source>
</evidence>
<keyword evidence="2" id="KW-0812">Transmembrane</keyword>
<protein>
    <submittedName>
        <fullName evidence="3">Uncharacterized protein</fullName>
    </submittedName>
</protein>
<keyword evidence="4" id="KW-1185">Reference proteome</keyword>
<feature type="transmembrane region" description="Helical" evidence="2">
    <location>
        <begin position="50"/>
        <end position="72"/>
    </location>
</feature>
<keyword evidence="2" id="KW-1133">Transmembrane helix</keyword>
<feature type="non-terminal residue" evidence="3">
    <location>
        <position position="1"/>
    </location>
</feature>
<dbReference type="AlphaFoldDB" id="A0A3M2ISV0"/>
<evidence type="ECO:0000256" key="2">
    <source>
        <dbReference type="SAM" id="Phobius"/>
    </source>
</evidence>
<dbReference type="Proteomes" id="UP000269289">
    <property type="component" value="Unassembled WGS sequence"/>
</dbReference>
<proteinExistence type="predicted"/>